<comment type="caution">
    <text evidence="1">The sequence shown here is derived from an EMBL/GenBank/DDBJ whole genome shotgun (WGS) entry which is preliminary data.</text>
</comment>
<organism evidence="1 2">
    <name type="scientific">Pasteurella multocida</name>
    <dbReference type="NCBI Taxonomy" id="747"/>
    <lineage>
        <taxon>Bacteria</taxon>
        <taxon>Pseudomonadati</taxon>
        <taxon>Pseudomonadota</taxon>
        <taxon>Gammaproteobacteria</taxon>
        <taxon>Pasteurellales</taxon>
        <taxon>Pasteurellaceae</taxon>
        <taxon>Pasteurella</taxon>
    </lineage>
</organism>
<evidence type="ECO:0000313" key="2">
    <source>
        <dbReference type="Proteomes" id="UP001145481"/>
    </source>
</evidence>
<sequence>MNELLDFYRNITFFEEYDENSFIGRWLDYSEWNDKEYWKLEKDLLKIAQMYRTTNEVFPDILIGVMRIIELLMIPNWNSFIISNSESVDIYDRYERFKYIISILFNNKDVRLDGFSYTEKNDDVFYNE</sequence>
<dbReference type="EMBL" id="JANJHC010000003">
    <property type="protein sequence ID" value="MDA5622306.1"/>
    <property type="molecule type" value="Genomic_DNA"/>
</dbReference>
<reference evidence="1" key="1">
    <citation type="submission" date="2022-07" db="EMBL/GenBank/DDBJ databases">
        <title>Genome-based characterization of novel serogroup A variants of Pasteurella multocida.</title>
        <authorList>
            <person name="Prajapati A."/>
            <person name="Yogisharadhya R."/>
            <person name="Mohanty N."/>
            <person name="Chanda M."/>
            <person name="Mendem S.K."/>
            <person name="Siddaramappa S."/>
            <person name="Shivachandra S.B."/>
        </authorList>
    </citation>
    <scope>NUCLEOTIDE SEQUENCE</scope>
    <source>
        <strain evidence="1">NIVEDIPm19</strain>
    </source>
</reference>
<dbReference type="Pfam" id="PF15592">
    <property type="entry name" value="Imm41"/>
    <property type="match status" value="1"/>
</dbReference>
<dbReference type="Proteomes" id="UP001145481">
    <property type="component" value="Unassembled WGS sequence"/>
</dbReference>
<evidence type="ECO:0000313" key="1">
    <source>
        <dbReference type="EMBL" id="MDA5622306.1"/>
    </source>
</evidence>
<accession>A0A379BCC9</accession>
<dbReference type="GeneID" id="77208154"/>
<dbReference type="InterPro" id="IPR028959">
    <property type="entry name" value="Imm41"/>
</dbReference>
<name>A0A379BCC9_PASMD</name>
<protein>
    <submittedName>
        <fullName evidence="1">Immunity 41 family protein</fullName>
    </submittedName>
</protein>
<dbReference type="RefSeq" id="WP_014325945.1">
    <property type="nucleotide sequence ID" value="NZ_AP025519.1"/>
</dbReference>
<gene>
    <name evidence="1" type="ORF">NM948_01865</name>
</gene>
<proteinExistence type="predicted"/>
<dbReference type="AlphaFoldDB" id="A0A379BCC9"/>
<dbReference type="KEGG" id="pmul:DR93_1275"/>